<gene>
    <name evidence="2" type="ORF">HY474_01715</name>
</gene>
<dbReference type="AlphaFoldDB" id="A0A933DTV8"/>
<evidence type="ECO:0000313" key="3">
    <source>
        <dbReference type="Proteomes" id="UP000704960"/>
    </source>
</evidence>
<sequence>MATKQPHVLITGGAGYIGSVLTEHLLNAGCRVTVLDNLFFQQRSLFHLAAHPAFEFVFGDARDAALLKELLRDADAIIPLVAVVGAPACKRDPALARSLNVDTIRLLLGLKSPSQVVVFPATDSSYGSQPGIICTEDTPLAPLSLYAETKVESEREVLSSPNGVSLRLATVFGASPRMRLDLLVNHFVHTAVTDGALVVFEKDFRRQFVHVRDVADAFCFAIDNVGRMAGRAFNVGRDDSNVSKGELALRIKEHVPGLLVHFADVGTDPEGRNFVVSHARLNALGFEATKTLDFGIRELVKTYRMMRGHGLTRNA</sequence>
<dbReference type="Pfam" id="PF01370">
    <property type="entry name" value="Epimerase"/>
    <property type="match status" value="1"/>
</dbReference>
<dbReference type="Gene3D" id="3.40.50.720">
    <property type="entry name" value="NAD(P)-binding Rossmann-like Domain"/>
    <property type="match status" value="1"/>
</dbReference>
<dbReference type="EMBL" id="JACQMJ010000008">
    <property type="protein sequence ID" value="MBI4132328.1"/>
    <property type="molecule type" value="Genomic_DNA"/>
</dbReference>
<reference evidence="2" key="1">
    <citation type="submission" date="2020-07" db="EMBL/GenBank/DDBJ databases">
        <title>Huge and variable diversity of episymbiotic CPR bacteria and DPANN archaea in groundwater ecosystems.</title>
        <authorList>
            <person name="He C.Y."/>
            <person name="Keren R."/>
            <person name="Whittaker M."/>
            <person name="Farag I.F."/>
            <person name="Doudna J."/>
            <person name="Cate J.H.D."/>
            <person name="Banfield J.F."/>
        </authorList>
    </citation>
    <scope>NUCLEOTIDE SEQUENCE</scope>
    <source>
        <strain evidence="2">NC_groundwater_1226_Ag_S-0.1um_59_124</strain>
    </source>
</reference>
<evidence type="ECO:0000313" key="2">
    <source>
        <dbReference type="EMBL" id="MBI4132328.1"/>
    </source>
</evidence>
<organism evidence="2 3">
    <name type="scientific">Candidatus Sungiibacteriota bacterium</name>
    <dbReference type="NCBI Taxonomy" id="2750080"/>
    <lineage>
        <taxon>Bacteria</taxon>
        <taxon>Candidatus Sungiibacteriota</taxon>
    </lineage>
</organism>
<evidence type="ECO:0000259" key="1">
    <source>
        <dbReference type="Pfam" id="PF01370"/>
    </source>
</evidence>
<dbReference type="Proteomes" id="UP000704960">
    <property type="component" value="Unassembled WGS sequence"/>
</dbReference>
<dbReference type="InterPro" id="IPR050177">
    <property type="entry name" value="Lipid_A_modif_metabolic_enz"/>
</dbReference>
<dbReference type="SUPFAM" id="SSF51735">
    <property type="entry name" value="NAD(P)-binding Rossmann-fold domains"/>
    <property type="match status" value="1"/>
</dbReference>
<dbReference type="PANTHER" id="PTHR43245">
    <property type="entry name" value="BIFUNCTIONAL POLYMYXIN RESISTANCE PROTEIN ARNA"/>
    <property type="match status" value="1"/>
</dbReference>
<accession>A0A933DTV8</accession>
<feature type="domain" description="NAD-dependent epimerase/dehydratase" evidence="1">
    <location>
        <begin position="8"/>
        <end position="236"/>
    </location>
</feature>
<dbReference type="PANTHER" id="PTHR43245:SF23">
    <property type="entry name" value="NAD(P)-BINDING DOMAIN-CONTAINING PROTEIN"/>
    <property type="match status" value="1"/>
</dbReference>
<dbReference type="CDD" id="cd08946">
    <property type="entry name" value="SDR_e"/>
    <property type="match status" value="1"/>
</dbReference>
<dbReference type="InterPro" id="IPR036291">
    <property type="entry name" value="NAD(P)-bd_dom_sf"/>
</dbReference>
<name>A0A933DTV8_9BACT</name>
<protein>
    <submittedName>
        <fullName evidence="2">NAD(P)-dependent oxidoreductase</fullName>
    </submittedName>
</protein>
<comment type="caution">
    <text evidence="2">The sequence shown here is derived from an EMBL/GenBank/DDBJ whole genome shotgun (WGS) entry which is preliminary data.</text>
</comment>
<dbReference type="InterPro" id="IPR001509">
    <property type="entry name" value="Epimerase_deHydtase"/>
</dbReference>
<proteinExistence type="predicted"/>